<evidence type="ECO:0008006" key="8">
    <source>
        <dbReference type="Google" id="ProtNLM"/>
    </source>
</evidence>
<keyword evidence="7" id="KW-1185">Reference proteome</keyword>
<dbReference type="Pfam" id="PF00743">
    <property type="entry name" value="FMO-like"/>
    <property type="match status" value="2"/>
</dbReference>
<organism evidence="6 7">
    <name type="scientific">Lodderomyces beijingensis</name>
    <dbReference type="NCBI Taxonomy" id="1775926"/>
    <lineage>
        <taxon>Eukaryota</taxon>
        <taxon>Fungi</taxon>
        <taxon>Dikarya</taxon>
        <taxon>Ascomycota</taxon>
        <taxon>Saccharomycotina</taxon>
        <taxon>Pichiomycetes</taxon>
        <taxon>Debaryomycetaceae</taxon>
        <taxon>Candida/Lodderomyces clade</taxon>
        <taxon>Lodderomyces</taxon>
    </lineage>
</organism>
<accession>A0ABP0ZKW3</accession>
<keyword evidence="5" id="KW-0560">Oxidoreductase</keyword>
<gene>
    <name evidence="6" type="ORF">LODBEIA_P30120</name>
</gene>
<dbReference type="PANTHER" id="PTHR23023">
    <property type="entry name" value="DIMETHYLANILINE MONOOXYGENASE"/>
    <property type="match status" value="1"/>
</dbReference>
<evidence type="ECO:0000256" key="2">
    <source>
        <dbReference type="ARBA" id="ARBA00022630"/>
    </source>
</evidence>
<proteinExistence type="inferred from homology"/>
<evidence type="ECO:0000256" key="3">
    <source>
        <dbReference type="ARBA" id="ARBA00022827"/>
    </source>
</evidence>
<dbReference type="RefSeq" id="XP_066829950.1">
    <property type="nucleotide sequence ID" value="XM_066973076.1"/>
</dbReference>
<keyword evidence="3" id="KW-0274">FAD</keyword>
<name>A0ABP0ZKW3_9ASCO</name>
<dbReference type="SUPFAM" id="SSF51905">
    <property type="entry name" value="FAD/NAD(P)-binding domain"/>
    <property type="match status" value="2"/>
</dbReference>
<keyword evidence="2" id="KW-0285">Flavoprotein</keyword>
<dbReference type="InterPro" id="IPR036188">
    <property type="entry name" value="FAD/NAD-bd_sf"/>
</dbReference>
<dbReference type="Pfam" id="PF13450">
    <property type="entry name" value="NAD_binding_8"/>
    <property type="match status" value="1"/>
</dbReference>
<dbReference type="PIRSF" id="PIRSF000332">
    <property type="entry name" value="FMO"/>
    <property type="match status" value="1"/>
</dbReference>
<dbReference type="Proteomes" id="UP001497383">
    <property type="component" value="Chromosome 3"/>
</dbReference>
<dbReference type="InterPro" id="IPR020946">
    <property type="entry name" value="Flavin_mOase-like"/>
</dbReference>
<dbReference type="Gene3D" id="3.50.50.60">
    <property type="entry name" value="FAD/NAD(P)-binding domain"/>
    <property type="match status" value="2"/>
</dbReference>
<evidence type="ECO:0000256" key="1">
    <source>
        <dbReference type="ARBA" id="ARBA00009183"/>
    </source>
</evidence>
<evidence type="ECO:0000256" key="4">
    <source>
        <dbReference type="ARBA" id="ARBA00022857"/>
    </source>
</evidence>
<protein>
    <recommendedName>
        <fullName evidence="8">Thiol-specific monooxygenase</fullName>
    </recommendedName>
</protein>
<evidence type="ECO:0000313" key="6">
    <source>
        <dbReference type="EMBL" id="CAK9438788.1"/>
    </source>
</evidence>
<dbReference type="GeneID" id="92208208"/>
<dbReference type="EMBL" id="OZ022407">
    <property type="protein sequence ID" value="CAK9438788.1"/>
    <property type="molecule type" value="Genomic_DNA"/>
</dbReference>
<sequence length="458" mass="52057">MEPRYRKIAIVGGGPTGLAAAKALALEPVHFAKIDVFERRSELGGIWFHKGDKALAHPHVPNLDPNASEILEKQATVEDEYFSAIYKYMETNLVYWLMQYSQLPFPKDTILFPKRQQVLEYLHAYIDSIPKDKNVSFNVNSSVEKLAKEEDGMWHLTVESTDSGSVETRCYDAVIIATGHFSVPFIPAVPGLAEWNEKLPHSVLHSKNFEDPNFYRDKTVLIIGNGASGVDISTQISTVAKKVIVSVRDLENPGFKNELVDYVGLVTRYDHSDKSITTANGDNVKGIDFVIYCTGYFYSMPFLKLDVITDGRQVHDLYRQIFNVHDPSLSFVALLKNIVPMPLAESQGAVIARYCSGRMELPSEEERRKAYETELEEKGRGSKFHDFTHPLDVQYCQLMQDWIEEQNLVTPGLEPVIWTKELIKTRSETKARKEQRLSEVVEHVKRLRAQGKDFEVLN</sequence>
<dbReference type="InterPro" id="IPR050346">
    <property type="entry name" value="FMO-like"/>
</dbReference>
<keyword evidence="4" id="KW-0521">NADP</keyword>
<evidence type="ECO:0000256" key="5">
    <source>
        <dbReference type="ARBA" id="ARBA00023002"/>
    </source>
</evidence>
<dbReference type="InterPro" id="IPR000960">
    <property type="entry name" value="Flavin_mOase"/>
</dbReference>
<evidence type="ECO:0000313" key="7">
    <source>
        <dbReference type="Proteomes" id="UP001497383"/>
    </source>
</evidence>
<comment type="similarity">
    <text evidence="1">Belongs to the FMO family.</text>
</comment>
<dbReference type="PRINTS" id="PR00419">
    <property type="entry name" value="ADXRDTASE"/>
</dbReference>
<reference evidence="6 7" key="1">
    <citation type="submission" date="2024-03" db="EMBL/GenBank/DDBJ databases">
        <authorList>
            <person name="Brejova B."/>
        </authorList>
    </citation>
    <scope>NUCLEOTIDE SEQUENCE [LARGE SCALE GENOMIC DNA]</scope>
    <source>
        <strain evidence="6 7">CBS 14171</strain>
    </source>
</reference>